<evidence type="ECO:0000256" key="1">
    <source>
        <dbReference type="SAM" id="MobiDB-lite"/>
    </source>
</evidence>
<feature type="compositionally biased region" description="Pro residues" evidence="1">
    <location>
        <begin position="1"/>
        <end position="15"/>
    </location>
</feature>
<evidence type="ECO:0000313" key="2">
    <source>
        <dbReference type="EMBL" id="CAE8609454.1"/>
    </source>
</evidence>
<proteinExistence type="predicted"/>
<feature type="compositionally biased region" description="Basic and acidic residues" evidence="1">
    <location>
        <begin position="60"/>
        <end position="74"/>
    </location>
</feature>
<reference evidence="2" key="1">
    <citation type="submission" date="2021-02" db="EMBL/GenBank/DDBJ databases">
        <authorList>
            <person name="Dougan E. K."/>
            <person name="Rhodes N."/>
            <person name="Thang M."/>
            <person name="Chan C."/>
        </authorList>
    </citation>
    <scope>NUCLEOTIDE SEQUENCE</scope>
</reference>
<feature type="region of interest" description="Disordered" evidence="1">
    <location>
        <begin position="1"/>
        <end position="115"/>
    </location>
</feature>
<feature type="compositionally biased region" description="Low complexity" evidence="1">
    <location>
        <begin position="34"/>
        <end position="43"/>
    </location>
</feature>
<organism evidence="2 3">
    <name type="scientific">Polarella glacialis</name>
    <name type="common">Dinoflagellate</name>
    <dbReference type="NCBI Taxonomy" id="89957"/>
    <lineage>
        <taxon>Eukaryota</taxon>
        <taxon>Sar</taxon>
        <taxon>Alveolata</taxon>
        <taxon>Dinophyceae</taxon>
        <taxon>Suessiales</taxon>
        <taxon>Suessiaceae</taxon>
        <taxon>Polarella</taxon>
    </lineage>
</organism>
<gene>
    <name evidence="2" type="ORF">PGLA1383_LOCUS27280</name>
</gene>
<comment type="caution">
    <text evidence="2">The sequence shown here is derived from an EMBL/GenBank/DDBJ whole genome shotgun (WGS) entry which is preliminary data.</text>
</comment>
<sequence length="198" mass="21256">APRPPAALPPPPPSAQPSVEESAAAPANKGWEQPGAWNAGPAANPIPFPDMPEWQPPATEKADPTPETGDKDDAFVEDVAAAPVQAEEVPVVSKPVEAPAPAPAPASSSSVSWPAPAKAQQLDGVKLAEWLRRRVFQLRVNLVMGQNELMEVLQSLDDDKLQPPFEEAKLWLGLDPEESLPPALEQLISEFRDVRVRP</sequence>
<feature type="compositionally biased region" description="Low complexity" evidence="1">
    <location>
        <begin position="16"/>
        <end position="27"/>
    </location>
</feature>
<accession>A0A813F9H3</accession>
<keyword evidence="3" id="KW-1185">Reference proteome</keyword>
<protein>
    <submittedName>
        <fullName evidence="2">Uncharacterized protein</fullName>
    </submittedName>
</protein>
<feature type="non-terminal residue" evidence="2">
    <location>
        <position position="1"/>
    </location>
</feature>
<dbReference type="Proteomes" id="UP000654075">
    <property type="component" value="Unassembled WGS sequence"/>
</dbReference>
<dbReference type="AlphaFoldDB" id="A0A813F9H3"/>
<evidence type="ECO:0000313" key="3">
    <source>
        <dbReference type="Proteomes" id="UP000654075"/>
    </source>
</evidence>
<feature type="compositionally biased region" description="Low complexity" evidence="1">
    <location>
        <begin position="105"/>
        <end position="115"/>
    </location>
</feature>
<dbReference type="EMBL" id="CAJNNV010024319">
    <property type="protein sequence ID" value="CAE8609454.1"/>
    <property type="molecule type" value="Genomic_DNA"/>
</dbReference>
<feature type="compositionally biased region" description="Low complexity" evidence="1">
    <location>
        <begin position="77"/>
        <end position="97"/>
    </location>
</feature>
<name>A0A813F9H3_POLGL</name>